<sequence length="52" mass="5890">MAASSSQTDDSRHWMAASSSQTDDSRHWMAAPSVHRQMIADIGWQPLQFTDR</sequence>
<evidence type="ECO:0000313" key="2">
    <source>
        <dbReference type="EMBL" id="KAH3715669.1"/>
    </source>
</evidence>
<feature type="region of interest" description="Disordered" evidence="1">
    <location>
        <begin position="1"/>
        <end position="26"/>
    </location>
</feature>
<dbReference type="AlphaFoldDB" id="A0A9D4HFF6"/>
<protein>
    <submittedName>
        <fullName evidence="2">Uncharacterized protein</fullName>
    </submittedName>
</protein>
<comment type="caution">
    <text evidence="2">The sequence shown here is derived from an EMBL/GenBank/DDBJ whole genome shotgun (WGS) entry which is preliminary data.</text>
</comment>
<dbReference type="Proteomes" id="UP000828390">
    <property type="component" value="Unassembled WGS sequence"/>
</dbReference>
<proteinExistence type="predicted"/>
<dbReference type="EMBL" id="JAIWYP010000013">
    <property type="protein sequence ID" value="KAH3715669.1"/>
    <property type="molecule type" value="Genomic_DNA"/>
</dbReference>
<accession>A0A9D4HFF6</accession>
<reference evidence="2" key="1">
    <citation type="journal article" date="2019" name="bioRxiv">
        <title>The Genome of the Zebra Mussel, Dreissena polymorpha: A Resource for Invasive Species Research.</title>
        <authorList>
            <person name="McCartney M.A."/>
            <person name="Auch B."/>
            <person name="Kono T."/>
            <person name="Mallez S."/>
            <person name="Zhang Y."/>
            <person name="Obille A."/>
            <person name="Becker A."/>
            <person name="Abrahante J.E."/>
            <person name="Garbe J."/>
            <person name="Badalamenti J.P."/>
            <person name="Herman A."/>
            <person name="Mangelson H."/>
            <person name="Liachko I."/>
            <person name="Sullivan S."/>
            <person name="Sone E.D."/>
            <person name="Koren S."/>
            <person name="Silverstein K.A.T."/>
            <person name="Beckman K.B."/>
            <person name="Gohl D.M."/>
        </authorList>
    </citation>
    <scope>NUCLEOTIDE SEQUENCE</scope>
    <source>
        <strain evidence="2">Duluth1</strain>
        <tissue evidence="2">Whole animal</tissue>
    </source>
</reference>
<reference evidence="2" key="2">
    <citation type="submission" date="2020-11" db="EMBL/GenBank/DDBJ databases">
        <authorList>
            <person name="McCartney M.A."/>
            <person name="Auch B."/>
            <person name="Kono T."/>
            <person name="Mallez S."/>
            <person name="Becker A."/>
            <person name="Gohl D.M."/>
            <person name="Silverstein K.A.T."/>
            <person name="Koren S."/>
            <person name="Bechman K.B."/>
            <person name="Herman A."/>
            <person name="Abrahante J.E."/>
            <person name="Garbe J."/>
        </authorList>
    </citation>
    <scope>NUCLEOTIDE SEQUENCE</scope>
    <source>
        <strain evidence="2">Duluth1</strain>
        <tissue evidence="2">Whole animal</tissue>
    </source>
</reference>
<gene>
    <name evidence="2" type="ORF">DPMN_058381</name>
</gene>
<name>A0A9D4HFF6_DREPO</name>
<keyword evidence="3" id="KW-1185">Reference proteome</keyword>
<evidence type="ECO:0000256" key="1">
    <source>
        <dbReference type="SAM" id="MobiDB-lite"/>
    </source>
</evidence>
<evidence type="ECO:0000313" key="3">
    <source>
        <dbReference type="Proteomes" id="UP000828390"/>
    </source>
</evidence>
<organism evidence="2 3">
    <name type="scientific">Dreissena polymorpha</name>
    <name type="common">Zebra mussel</name>
    <name type="synonym">Mytilus polymorpha</name>
    <dbReference type="NCBI Taxonomy" id="45954"/>
    <lineage>
        <taxon>Eukaryota</taxon>
        <taxon>Metazoa</taxon>
        <taxon>Spiralia</taxon>
        <taxon>Lophotrochozoa</taxon>
        <taxon>Mollusca</taxon>
        <taxon>Bivalvia</taxon>
        <taxon>Autobranchia</taxon>
        <taxon>Heteroconchia</taxon>
        <taxon>Euheterodonta</taxon>
        <taxon>Imparidentia</taxon>
        <taxon>Neoheterodontei</taxon>
        <taxon>Myida</taxon>
        <taxon>Dreissenoidea</taxon>
        <taxon>Dreissenidae</taxon>
        <taxon>Dreissena</taxon>
    </lineage>
</organism>